<evidence type="ECO:0000313" key="1">
    <source>
        <dbReference type="EMBL" id="PBK76413.1"/>
    </source>
</evidence>
<evidence type="ECO:0000313" key="2">
    <source>
        <dbReference type="Proteomes" id="UP000218334"/>
    </source>
</evidence>
<feature type="non-terminal residue" evidence="1">
    <location>
        <position position="53"/>
    </location>
</feature>
<dbReference type="AlphaFoldDB" id="A0A2H3CJW5"/>
<name>A0A2H3CJW5_9AGAR</name>
<proteinExistence type="predicted"/>
<dbReference type="EMBL" id="KZ293416">
    <property type="protein sequence ID" value="PBK76413.1"/>
    <property type="molecule type" value="Genomic_DNA"/>
</dbReference>
<protein>
    <submittedName>
        <fullName evidence="1">Uncharacterized protein</fullName>
    </submittedName>
</protein>
<feature type="non-terminal residue" evidence="1">
    <location>
        <position position="1"/>
    </location>
</feature>
<organism evidence="1 2">
    <name type="scientific">Armillaria solidipes</name>
    <dbReference type="NCBI Taxonomy" id="1076256"/>
    <lineage>
        <taxon>Eukaryota</taxon>
        <taxon>Fungi</taxon>
        <taxon>Dikarya</taxon>
        <taxon>Basidiomycota</taxon>
        <taxon>Agaricomycotina</taxon>
        <taxon>Agaricomycetes</taxon>
        <taxon>Agaricomycetidae</taxon>
        <taxon>Agaricales</taxon>
        <taxon>Marasmiineae</taxon>
        <taxon>Physalacriaceae</taxon>
        <taxon>Armillaria</taxon>
    </lineage>
</organism>
<dbReference type="Proteomes" id="UP000218334">
    <property type="component" value="Unassembled WGS sequence"/>
</dbReference>
<accession>A0A2H3CJW5</accession>
<sequence>RHDESSWSAHKHDVFEFCLSMRWVESDQRCEAWINRREGWLTKRRLDKSSEDV</sequence>
<keyword evidence="2" id="KW-1185">Reference proteome</keyword>
<reference evidence="2" key="1">
    <citation type="journal article" date="2017" name="Nat. Ecol. Evol.">
        <title>Genome expansion and lineage-specific genetic innovations in the forest pathogenic fungi Armillaria.</title>
        <authorList>
            <person name="Sipos G."/>
            <person name="Prasanna A.N."/>
            <person name="Walter M.C."/>
            <person name="O'Connor E."/>
            <person name="Balint B."/>
            <person name="Krizsan K."/>
            <person name="Kiss B."/>
            <person name="Hess J."/>
            <person name="Varga T."/>
            <person name="Slot J."/>
            <person name="Riley R."/>
            <person name="Boka B."/>
            <person name="Rigling D."/>
            <person name="Barry K."/>
            <person name="Lee J."/>
            <person name="Mihaltcheva S."/>
            <person name="LaButti K."/>
            <person name="Lipzen A."/>
            <person name="Waldron R."/>
            <person name="Moloney N.M."/>
            <person name="Sperisen C."/>
            <person name="Kredics L."/>
            <person name="Vagvoelgyi C."/>
            <person name="Patrignani A."/>
            <person name="Fitzpatrick D."/>
            <person name="Nagy I."/>
            <person name="Doyle S."/>
            <person name="Anderson J.B."/>
            <person name="Grigoriev I.V."/>
            <person name="Gueldener U."/>
            <person name="Muensterkoetter M."/>
            <person name="Nagy L.G."/>
        </authorList>
    </citation>
    <scope>NUCLEOTIDE SEQUENCE [LARGE SCALE GENOMIC DNA]</scope>
    <source>
        <strain evidence="2">28-4</strain>
    </source>
</reference>
<gene>
    <name evidence="1" type="ORF">ARMSODRAFT_872264</name>
</gene>